<gene>
    <name evidence="1" type="ORF">RP29_19255</name>
</gene>
<evidence type="ECO:0000313" key="2">
    <source>
        <dbReference type="Proteomes" id="UP000032566"/>
    </source>
</evidence>
<evidence type="ECO:0000313" key="1">
    <source>
        <dbReference type="EMBL" id="KJA08934.1"/>
    </source>
</evidence>
<comment type="caution">
    <text evidence="1">The sequence shown here is derived from an EMBL/GenBank/DDBJ whole genome shotgun (WGS) entry which is preliminary data.</text>
</comment>
<name>A0A0D7K4J6_9BURK</name>
<dbReference type="Proteomes" id="UP000032566">
    <property type="component" value="Unassembled WGS sequence"/>
</dbReference>
<organism evidence="1 2">
    <name type="scientific">Acidovorax temperans</name>
    <dbReference type="NCBI Taxonomy" id="80878"/>
    <lineage>
        <taxon>Bacteria</taxon>
        <taxon>Pseudomonadati</taxon>
        <taxon>Pseudomonadota</taxon>
        <taxon>Betaproteobacteria</taxon>
        <taxon>Burkholderiales</taxon>
        <taxon>Comamonadaceae</taxon>
        <taxon>Acidovorax</taxon>
    </lineage>
</organism>
<keyword evidence="2" id="KW-1185">Reference proteome</keyword>
<protein>
    <submittedName>
        <fullName evidence="1">Uncharacterized protein</fullName>
    </submittedName>
</protein>
<dbReference type="EMBL" id="JXYQ01000088">
    <property type="protein sequence ID" value="KJA08934.1"/>
    <property type="molecule type" value="Genomic_DNA"/>
</dbReference>
<dbReference type="PATRIC" id="fig|80878.5.peg.4086"/>
<proteinExistence type="predicted"/>
<accession>A0A0D7K4J6</accession>
<dbReference type="AlphaFoldDB" id="A0A0D7K4J6"/>
<sequence length="184" mass="20528">MLDGQDLIRESRAIEQMCWRELGYERQPIFDGDLPDFWMVDVDSHHVDLSIPTDPVELASRLAALEPSPPPAGSCIGTNLDTLARLLNFTPFESQWLRWSYCVRRFGSAILPVIPLRDATHGCDVLALLCDMPGDTVRDAVASRRLHTLGFLDGGDADGAMPSMLSGWLLATDPFVKWIEQPYD</sequence>
<reference evidence="1 2" key="1">
    <citation type="submission" date="2014-12" db="EMBL/GenBank/DDBJ databases">
        <title>Isolation of bacteria from lake water.</title>
        <authorList>
            <person name="Sheng K.-Y."/>
            <person name="Chin P.-S."/>
            <person name="Chan K.-G."/>
            <person name="Tan G.S."/>
        </authorList>
    </citation>
    <scope>NUCLEOTIDE SEQUENCE [LARGE SCALE GENOMIC DNA]</scope>
    <source>
        <strain evidence="1 2">KY4</strain>
    </source>
</reference>